<dbReference type="EMBL" id="LAZR01001720">
    <property type="protein sequence ID" value="KKN40168.1"/>
    <property type="molecule type" value="Genomic_DNA"/>
</dbReference>
<sequence>MTTFEIFDPRDGITLYTIKTSLLARLVIRFRAKGKFWDYAPKGASWTS</sequence>
<protein>
    <submittedName>
        <fullName evidence="1">Uncharacterized protein</fullName>
    </submittedName>
</protein>
<organism evidence="1">
    <name type="scientific">marine sediment metagenome</name>
    <dbReference type="NCBI Taxonomy" id="412755"/>
    <lineage>
        <taxon>unclassified sequences</taxon>
        <taxon>metagenomes</taxon>
        <taxon>ecological metagenomes</taxon>
    </lineage>
</organism>
<proteinExistence type="predicted"/>
<accession>A0A0F9TFD8</accession>
<comment type="caution">
    <text evidence="1">The sequence shown here is derived from an EMBL/GenBank/DDBJ whole genome shotgun (WGS) entry which is preliminary data.</text>
</comment>
<name>A0A0F9TFD8_9ZZZZ</name>
<evidence type="ECO:0000313" key="1">
    <source>
        <dbReference type="EMBL" id="KKN40168.1"/>
    </source>
</evidence>
<reference evidence="1" key="1">
    <citation type="journal article" date="2015" name="Nature">
        <title>Complex archaea that bridge the gap between prokaryotes and eukaryotes.</title>
        <authorList>
            <person name="Spang A."/>
            <person name="Saw J.H."/>
            <person name="Jorgensen S.L."/>
            <person name="Zaremba-Niedzwiedzka K."/>
            <person name="Martijn J."/>
            <person name="Lind A.E."/>
            <person name="van Eijk R."/>
            <person name="Schleper C."/>
            <person name="Guy L."/>
            <person name="Ettema T.J."/>
        </authorList>
    </citation>
    <scope>NUCLEOTIDE SEQUENCE</scope>
</reference>
<dbReference type="AlphaFoldDB" id="A0A0F9TFD8"/>
<gene>
    <name evidence="1" type="ORF">LCGC14_0736000</name>
</gene>